<reference evidence="6 7" key="1">
    <citation type="submission" date="2020-02" db="EMBL/GenBank/DDBJ databases">
        <title>A chromosome-scale genome assembly of the black bullhead catfish (Ameiurus melas).</title>
        <authorList>
            <person name="Wen M."/>
            <person name="Zham M."/>
            <person name="Cabau C."/>
            <person name="Klopp C."/>
            <person name="Donnadieu C."/>
            <person name="Roques C."/>
            <person name="Bouchez O."/>
            <person name="Lampietro C."/>
            <person name="Jouanno E."/>
            <person name="Herpin A."/>
            <person name="Louis A."/>
            <person name="Berthelot C."/>
            <person name="Parey E."/>
            <person name="Roest-Crollius H."/>
            <person name="Braasch I."/>
            <person name="Postlethwait J."/>
            <person name="Robinson-Rechavi M."/>
            <person name="Echchiki A."/>
            <person name="Begum T."/>
            <person name="Montfort J."/>
            <person name="Schartl M."/>
            <person name="Bobe J."/>
            <person name="Guiguen Y."/>
        </authorList>
    </citation>
    <scope>NUCLEOTIDE SEQUENCE [LARGE SCALE GENOMIC DNA]</scope>
    <source>
        <strain evidence="6">M_S1</strain>
        <tissue evidence="6">Blood</tissue>
    </source>
</reference>
<evidence type="ECO:0000259" key="5">
    <source>
        <dbReference type="Pfam" id="PF25600"/>
    </source>
</evidence>
<name>A0A7J5ZLM6_AMEME</name>
<evidence type="ECO:0000256" key="2">
    <source>
        <dbReference type="ARBA" id="ARBA00022771"/>
    </source>
</evidence>
<keyword evidence="7" id="KW-1185">Reference proteome</keyword>
<keyword evidence="2" id="KW-0863">Zinc-finger</keyword>
<dbReference type="AlphaFoldDB" id="A0A7J5ZLM6"/>
<evidence type="ECO:0000313" key="6">
    <source>
        <dbReference type="EMBL" id="KAF4070467.1"/>
    </source>
</evidence>
<dbReference type="Pfam" id="PF25600">
    <property type="entry name" value="TRIM_CC"/>
    <property type="match status" value="1"/>
</dbReference>
<keyword evidence="4" id="KW-0175">Coiled coil</keyword>
<dbReference type="InterPro" id="IPR058030">
    <property type="entry name" value="TRIM8/14/16/25/29/45/65_CC"/>
</dbReference>
<keyword evidence="1" id="KW-0479">Metal-binding</keyword>
<protein>
    <recommendedName>
        <fullName evidence="5">TRIM8/14/16/25/29/45/65 coiled-coil region domain-containing protein</fullName>
    </recommendedName>
</protein>
<dbReference type="EMBL" id="JAAGNN010000029">
    <property type="protein sequence ID" value="KAF4070467.1"/>
    <property type="molecule type" value="Genomic_DNA"/>
</dbReference>
<keyword evidence="3" id="KW-0862">Zinc</keyword>
<sequence>MESLRLSTQDAVKESERLFTDLIHSIEKRRSEVKELIQAQEKAELTVVKEFIENLEKELADLRKRDGELEKLLHTDDHIHFLQSFQSFCVPLAELPKFMIRPKFSTEELRKAVFGVTEQVEKFDKLQLLKSGDHRALLPEPKTREDFMKCEYHMNFFNQS</sequence>
<feature type="domain" description="TRIM8/14/16/25/29/45/65 coiled-coil region" evidence="5">
    <location>
        <begin position="1"/>
        <end position="123"/>
    </location>
</feature>
<dbReference type="PANTHER" id="PTHR25465">
    <property type="entry name" value="B-BOX DOMAIN CONTAINING"/>
    <property type="match status" value="1"/>
</dbReference>
<evidence type="ECO:0000256" key="1">
    <source>
        <dbReference type="ARBA" id="ARBA00022723"/>
    </source>
</evidence>
<evidence type="ECO:0000256" key="3">
    <source>
        <dbReference type="ARBA" id="ARBA00022833"/>
    </source>
</evidence>
<evidence type="ECO:0000256" key="4">
    <source>
        <dbReference type="SAM" id="Coils"/>
    </source>
</evidence>
<organism evidence="6 7">
    <name type="scientific">Ameiurus melas</name>
    <name type="common">Black bullhead</name>
    <name type="synonym">Silurus melas</name>
    <dbReference type="NCBI Taxonomy" id="219545"/>
    <lineage>
        <taxon>Eukaryota</taxon>
        <taxon>Metazoa</taxon>
        <taxon>Chordata</taxon>
        <taxon>Craniata</taxon>
        <taxon>Vertebrata</taxon>
        <taxon>Euteleostomi</taxon>
        <taxon>Actinopterygii</taxon>
        <taxon>Neopterygii</taxon>
        <taxon>Teleostei</taxon>
        <taxon>Ostariophysi</taxon>
        <taxon>Siluriformes</taxon>
        <taxon>Ictaluridae</taxon>
        <taxon>Ameiurus</taxon>
    </lineage>
</organism>
<proteinExistence type="predicted"/>
<accession>A0A7J5ZLM6</accession>
<feature type="coiled-coil region" evidence="4">
    <location>
        <begin position="23"/>
        <end position="72"/>
    </location>
</feature>
<dbReference type="InterPro" id="IPR051051">
    <property type="entry name" value="E3_ubiq-ligase_TRIM/RNF"/>
</dbReference>
<comment type="caution">
    <text evidence="6">The sequence shown here is derived from an EMBL/GenBank/DDBJ whole genome shotgun (WGS) entry which is preliminary data.</text>
</comment>
<gene>
    <name evidence="6" type="ORF">AMELA_G00285770</name>
</gene>
<dbReference type="PANTHER" id="PTHR25465:SF5">
    <property type="entry name" value="E3 UBIQUITIN_ISG15 LIGASE TRIM25-RELATED"/>
    <property type="match status" value="1"/>
</dbReference>
<dbReference type="Proteomes" id="UP000593565">
    <property type="component" value="Unassembled WGS sequence"/>
</dbReference>
<dbReference type="GO" id="GO:0008270">
    <property type="term" value="F:zinc ion binding"/>
    <property type="evidence" value="ECO:0007669"/>
    <property type="project" value="UniProtKB-KW"/>
</dbReference>
<evidence type="ECO:0000313" key="7">
    <source>
        <dbReference type="Proteomes" id="UP000593565"/>
    </source>
</evidence>